<dbReference type="SMART" id="SM00382">
    <property type="entry name" value="AAA"/>
    <property type="match status" value="1"/>
</dbReference>
<feature type="domain" description="ABC transporter" evidence="5">
    <location>
        <begin position="3"/>
        <end position="232"/>
    </location>
</feature>
<dbReference type="PANTHER" id="PTHR43335:SF4">
    <property type="entry name" value="ABC TRANSPORTER, ATP-BINDING PROTEIN"/>
    <property type="match status" value="1"/>
</dbReference>
<protein>
    <submittedName>
        <fullName evidence="6">ATP-binding cassette domain-containing protein</fullName>
    </submittedName>
</protein>
<evidence type="ECO:0000313" key="6">
    <source>
        <dbReference type="EMBL" id="MBO8447184.1"/>
    </source>
</evidence>
<dbReference type="GO" id="GO:0005524">
    <property type="term" value="F:ATP binding"/>
    <property type="evidence" value="ECO:0007669"/>
    <property type="project" value="UniProtKB-KW"/>
</dbReference>
<dbReference type="Gene3D" id="3.40.50.300">
    <property type="entry name" value="P-loop containing nucleotide triphosphate hydrolases"/>
    <property type="match status" value="1"/>
</dbReference>
<dbReference type="GO" id="GO:0016887">
    <property type="term" value="F:ATP hydrolysis activity"/>
    <property type="evidence" value="ECO:0007669"/>
    <property type="project" value="InterPro"/>
</dbReference>
<proteinExistence type="inferred from homology"/>
<reference evidence="6" key="1">
    <citation type="submission" date="2020-10" db="EMBL/GenBank/DDBJ databases">
        <authorList>
            <person name="Gilroy R."/>
        </authorList>
    </citation>
    <scope>NUCLEOTIDE SEQUENCE</scope>
    <source>
        <strain evidence="6">D3-1215</strain>
    </source>
</reference>
<dbReference type="Pfam" id="PF00005">
    <property type="entry name" value="ABC_tran"/>
    <property type="match status" value="1"/>
</dbReference>
<gene>
    <name evidence="6" type="ORF">IAC32_05520</name>
</gene>
<dbReference type="InterPro" id="IPR027417">
    <property type="entry name" value="P-loop_NTPase"/>
</dbReference>
<dbReference type="PANTHER" id="PTHR43335">
    <property type="entry name" value="ABC TRANSPORTER, ATP-BINDING PROTEIN"/>
    <property type="match status" value="1"/>
</dbReference>
<keyword evidence="4 6" id="KW-0067">ATP-binding</keyword>
<dbReference type="Proteomes" id="UP000823637">
    <property type="component" value="Unassembled WGS sequence"/>
</dbReference>
<accession>A0A9D9EGE9</accession>
<name>A0A9D9EGE9_9BACT</name>
<evidence type="ECO:0000256" key="2">
    <source>
        <dbReference type="ARBA" id="ARBA00022448"/>
    </source>
</evidence>
<evidence type="ECO:0000256" key="1">
    <source>
        <dbReference type="ARBA" id="ARBA00005417"/>
    </source>
</evidence>
<evidence type="ECO:0000256" key="3">
    <source>
        <dbReference type="ARBA" id="ARBA00022741"/>
    </source>
</evidence>
<dbReference type="InterPro" id="IPR003593">
    <property type="entry name" value="AAA+_ATPase"/>
</dbReference>
<keyword evidence="3" id="KW-0547">Nucleotide-binding</keyword>
<reference evidence="6" key="2">
    <citation type="journal article" date="2021" name="PeerJ">
        <title>Extensive microbial diversity within the chicken gut microbiome revealed by metagenomics and culture.</title>
        <authorList>
            <person name="Gilroy R."/>
            <person name="Ravi A."/>
            <person name="Getino M."/>
            <person name="Pursley I."/>
            <person name="Horton D.L."/>
            <person name="Alikhan N.F."/>
            <person name="Baker D."/>
            <person name="Gharbi K."/>
            <person name="Hall N."/>
            <person name="Watson M."/>
            <person name="Adriaenssens E.M."/>
            <person name="Foster-Nyarko E."/>
            <person name="Jarju S."/>
            <person name="Secka A."/>
            <person name="Antonio M."/>
            <person name="Oren A."/>
            <person name="Chaudhuri R.R."/>
            <person name="La Ragione R."/>
            <person name="Hildebrand F."/>
            <person name="Pallen M.J."/>
        </authorList>
    </citation>
    <scope>NUCLEOTIDE SEQUENCE</scope>
    <source>
        <strain evidence="6">D3-1215</strain>
    </source>
</reference>
<keyword evidence="2" id="KW-0813">Transport</keyword>
<sequence>MSLVVSNISKAYGPQQVLSGLSFNLDDGNITGLLGPNGAGKSTTMKIISGILPPDSGSVLIDGTDMLAGKTATKRLVGYLPENNPLYHDMYVKEFLIFIAGLYGIKGKTARARVEELIHATGLENECSKKIGTLSKGYKQRVGLAHAVLHKPRLLVLDEPTTGLDPNQIIQIRQLIKDFGCHSSVLFSTHIMQEAAAVCDRILIMKKGEIVADMPTEGKSAEELETLFRRLTA</sequence>
<evidence type="ECO:0000313" key="7">
    <source>
        <dbReference type="Proteomes" id="UP000823637"/>
    </source>
</evidence>
<dbReference type="SUPFAM" id="SSF52540">
    <property type="entry name" value="P-loop containing nucleoside triphosphate hydrolases"/>
    <property type="match status" value="1"/>
</dbReference>
<evidence type="ECO:0000259" key="5">
    <source>
        <dbReference type="PROSITE" id="PS50893"/>
    </source>
</evidence>
<comment type="caution">
    <text evidence="6">The sequence shown here is derived from an EMBL/GenBank/DDBJ whole genome shotgun (WGS) entry which is preliminary data.</text>
</comment>
<organism evidence="6 7">
    <name type="scientific">Candidatus Enterocola intestinipullorum</name>
    <dbReference type="NCBI Taxonomy" id="2840783"/>
    <lineage>
        <taxon>Bacteria</taxon>
        <taxon>Pseudomonadati</taxon>
        <taxon>Bacteroidota</taxon>
        <taxon>Bacteroidia</taxon>
        <taxon>Bacteroidales</taxon>
        <taxon>Candidatus Enterocola</taxon>
    </lineage>
</organism>
<comment type="similarity">
    <text evidence="1">Belongs to the ABC transporter superfamily.</text>
</comment>
<dbReference type="EMBL" id="JADIMR010000083">
    <property type="protein sequence ID" value="MBO8447184.1"/>
    <property type="molecule type" value="Genomic_DNA"/>
</dbReference>
<dbReference type="AlphaFoldDB" id="A0A9D9EGE9"/>
<evidence type="ECO:0000256" key="4">
    <source>
        <dbReference type="ARBA" id="ARBA00022840"/>
    </source>
</evidence>
<dbReference type="InterPro" id="IPR003439">
    <property type="entry name" value="ABC_transporter-like_ATP-bd"/>
</dbReference>
<dbReference type="PROSITE" id="PS50893">
    <property type="entry name" value="ABC_TRANSPORTER_2"/>
    <property type="match status" value="1"/>
</dbReference>